<feature type="region of interest" description="Disordered" evidence="1">
    <location>
        <begin position="193"/>
        <end position="216"/>
    </location>
</feature>
<feature type="compositionally biased region" description="Polar residues" evidence="1">
    <location>
        <begin position="259"/>
        <end position="290"/>
    </location>
</feature>
<feature type="region of interest" description="Disordered" evidence="1">
    <location>
        <begin position="1"/>
        <end position="39"/>
    </location>
</feature>
<organism evidence="2 3">
    <name type="scientific">Stylonychia lemnae</name>
    <name type="common">Ciliate</name>
    <dbReference type="NCBI Taxonomy" id="5949"/>
    <lineage>
        <taxon>Eukaryota</taxon>
        <taxon>Sar</taxon>
        <taxon>Alveolata</taxon>
        <taxon>Ciliophora</taxon>
        <taxon>Intramacronucleata</taxon>
        <taxon>Spirotrichea</taxon>
        <taxon>Stichotrichia</taxon>
        <taxon>Sporadotrichida</taxon>
        <taxon>Oxytrichidae</taxon>
        <taxon>Stylonychinae</taxon>
        <taxon>Stylonychia</taxon>
    </lineage>
</organism>
<dbReference type="OrthoDB" id="323643at2759"/>
<accession>A0A078AY27</accession>
<evidence type="ECO:0000313" key="3">
    <source>
        <dbReference type="Proteomes" id="UP000039865"/>
    </source>
</evidence>
<feature type="compositionally biased region" description="Polar residues" evidence="1">
    <location>
        <begin position="27"/>
        <end position="38"/>
    </location>
</feature>
<evidence type="ECO:0000313" key="2">
    <source>
        <dbReference type="EMBL" id="CDW87069.1"/>
    </source>
</evidence>
<dbReference type="Proteomes" id="UP000039865">
    <property type="component" value="Unassembled WGS sequence"/>
</dbReference>
<feature type="compositionally biased region" description="Low complexity" evidence="1">
    <location>
        <begin position="327"/>
        <end position="339"/>
    </location>
</feature>
<protein>
    <submittedName>
        <fullName evidence="2">Uncharacterized protein</fullName>
    </submittedName>
</protein>
<dbReference type="AlphaFoldDB" id="A0A078AY27"/>
<feature type="compositionally biased region" description="Low complexity" evidence="1">
    <location>
        <begin position="1"/>
        <end position="14"/>
    </location>
</feature>
<keyword evidence="3" id="KW-1185">Reference proteome</keyword>
<feature type="region of interest" description="Disordered" evidence="1">
    <location>
        <begin position="232"/>
        <end position="339"/>
    </location>
</feature>
<feature type="compositionally biased region" description="Polar residues" evidence="1">
    <location>
        <begin position="316"/>
        <end position="326"/>
    </location>
</feature>
<dbReference type="InParanoid" id="A0A078AY27"/>
<name>A0A078AY27_STYLE</name>
<proteinExistence type="predicted"/>
<dbReference type="EMBL" id="CCKQ01015256">
    <property type="protein sequence ID" value="CDW87069.1"/>
    <property type="molecule type" value="Genomic_DNA"/>
</dbReference>
<sequence length="743" mass="85590">MNSTSKTFQSQTTKASHRKETLGGSFNDENFSVSSGQSERQKYIADCKRLLSGLKKCQQQNDGKQYEKQGAAVQDENEQSQQFKFESYRPKDDRQNQGLEALEKMLDDYDVLYDSSKEQLYDNLRSTHHFTERKRILDDYFANLENDSNQIKNSQVYRAFKNLHLTGNSIQKLREGQEQAQIKVLKKKLTFSDENEKATSNQDYSQEKQSQHLSNQNYQQSNLFRDIQNSHDLSPEKRQPRDPQLAQQEQMMKHKKSMGNGSSGLKYSNQENASPVKRSSGTENQENQIKLGSMAAGKENSSQRRRKSERNKEGLRQQQSKTENSINQTQQQQLQQVQQNLPTPIQQQQPLVQQSLPQISQEALKERQALKDTLNKSLFKSQKFHRQQTLTQQQQEQIPQDITKVISVDSYVINYGKFVCGKILGSTLQVSNTSNSDQIIEITVDNQQEDYSCDDIFGPYQRNELPFQYKDGTSISNSEVSLSSWFIENPINKDLVKSLTIRISPNCEKEFIIVLKAPNNKVKYNLASFIVIKQAQNLRRTSSISLQNENFEVEKRLRKNGSDLSDISIEIHKNPTEQVQKEIKVMLLGKLENPTIECLRQLYHQEAGCEMIPLGVKKTQAQQKFRIPFKNLSLNQDAEVEFTFVRLPKSHANSQDGNSDASQQDDIDLSQYLEFYCQPSNLKLPMNSQGFLNVLIKVNSLRLNNEVSTEQLLRKPINKLLIAKLKDTNVLFHYFISISMINQ</sequence>
<reference evidence="2 3" key="1">
    <citation type="submission" date="2014-06" db="EMBL/GenBank/DDBJ databases">
        <authorList>
            <person name="Swart Estienne"/>
        </authorList>
    </citation>
    <scope>NUCLEOTIDE SEQUENCE [LARGE SCALE GENOMIC DNA]</scope>
    <source>
        <strain evidence="2 3">130c</strain>
    </source>
</reference>
<evidence type="ECO:0000256" key="1">
    <source>
        <dbReference type="SAM" id="MobiDB-lite"/>
    </source>
</evidence>
<gene>
    <name evidence="2" type="primary">Contig1491.g1624</name>
    <name evidence="2" type="ORF">STYLEM_16171</name>
</gene>